<name>A0A0S7EL01_9TELE</name>
<feature type="compositionally biased region" description="Polar residues" evidence="1">
    <location>
        <begin position="1"/>
        <end position="26"/>
    </location>
</feature>
<feature type="non-terminal residue" evidence="2">
    <location>
        <position position="1"/>
    </location>
</feature>
<sequence>RQQASPTLTQTATSPHMSRPFSTTRAAQRVPPATTSQAPPRSSLLKIACEQSRFRQGGWRCPLPAAPDSPKKAPLTGSDLQVQRHQLQAIPPVARQAVQTPTSKRNRHVQK</sequence>
<dbReference type="AlphaFoldDB" id="A0A0S7EL01"/>
<gene>
    <name evidence="2" type="primary">PPUP9275</name>
</gene>
<dbReference type="EMBL" id="GBYX01476513">
    <property type="protein sequence ID" value="JAO05164.1"/>
    <property type="molecule type" value="Transcribed_RNA"/>
</dbReference>
<feature type="region of interest" description="Disordered" evidence="1">
    <location>
        <begin position="1"/>
        <end position="42"/>
    </location>
</feature>
<protein>
    <submittedName>
        <fullName evidence="2">PPUP9275</fullName>
    </submittedName>
</protein>
<accession>A0A0S7EL01</accession>
<proteinExistence type="predicted"/>
<reference evidence="2" key="1">
    <citation type="submission" date="2014-12" db="EMBL/GenBank/DDBJ databases">
        <title>Parallel Evolution in Life History Adaptation Evident in the Tissue-Specific Poeciliopsis prolifica transcriptome.</title>
        <authorList>
            <person name="Jue N.K."/>
            <person name="Foley R.J."/>
            <person name="Obergfell C."/>
            <person name="Reznick D.N."/>
            <person name="O'Neill R.J."/>
            <person name="O'Neill M.J."/>
        </authorList>
    </citation>
    <scope>NUCLEOTIDE SEQUENCE</scope>
</reference>
<evidence type="ECO:0000313" key="2">
    <source>
        <dbReference type="EMBL" id="JAO05164.1"/>
    </source>
</evidence>
<feature type="region of interest" description="Disordered" evidence="1">
    <location>
        <begin position="92"/>
        <end position="111"/>
    </location>
</feature>
<evidence type="ECO:0000256" key="1">
    <source>
        <dbReference type="SAM" id="MobiDB-lite"/>
    </source>
</evidence>
<organism evidence="2">
    <name type="scientific">Poeciliopsis prolifica</name>
    <name type="common">blackstripe livebearer</name>
    <dbReference type="NCBI Taxonomy" id="188132"/>
    <lineage>
        <taxon>Eukaryota</taxon>
        <taxon>Metazoa</taxon>
        <taxon>Chordata</taxon>
        <taxon>Craniata</taxon>
        <taxon>Vertebrata</taxon>
        <taxon>Euteleostomi</taxon>
        <taxon>Actinopterygii</taxon>
        <taxon>Neopterygii</taxon>
        <taxon>Teleostei</taxon>
        <taxon>Neoteleostei</taxon>
        <taxon>Acanthomorphata</taxon>
        <taxon>Ovalentaria</taxon>
        <taxon>Atherinomorphae</taxon>
        <taxon>Cyprinodontiformes</taxon>
        <taxon>Poeciliidae</taxon>
        <taxon>Poeciliinae</taxon>
        <taxon>Poeciliopsis</taxon>
    </lineage>
</organism>